<dbReference type="Proteomes" id="UP001597282">
    <property type="component" value="Unassembled WGS sequence"/>
</dbReference>
<accession>A0ABW4CCY9</accession>
<proteinExistence type="inferred from homology"/>
<evidence type="ECO:0000256" key="13">
    <source>
        <dbReference type="ARBA" id="ARBA00048692"/>
    </source>
</evidence>
<dbReference type="Pfam" id="PF01923">
    <property type="entry name" value="Cob_adeno_trans"/>
    <property type="match status" value="1"/>
</dbReference>
<name>A0ABW4CCY9_9BACL</name>
<evidence type="ECO:0000256" key="1">
    <source>
        <dbReference type="ARBA" id="ARBA00005121"/>
    </source>
</evidence>
<comment type="catalytic activity">
    <reaction evidence="13 14">
        <text>2 cob(II)alamin + reduced [electron-transfer flavoprotein] + 2 ATP = 2 adenosylcob(III)alamin + 2 triphosphate + oxidized [electron-transfer flavoprotein] + 3 H(+)</text>
        <dbReference type="Rhea" id="RHEA:28671"/>
        <dbReference type="Rhea" id="RHEA-COMP:10685"/>
        <dbReference type="Rhea" id="RHEA-COMP:10686"/>
        <dbReference type="ChEBI" id="CHEBI:15378"/>
        <dbReference type="ChEBI" id="CHEBI:16304"/>
        <dbReference type="ChEBI" id="CHEBI:18036"/>
        <dbReference type="ChEBI" id="CHEBI:18408"/>
        <dbReference type="ChEBI" id="CHEBI:30616"/>
        <dbReference type="ChEBI" id="CHEBI:57692"/>
        <dbReference type="ChEBI" id="CHEBI:58307"/>
        <dbReference type="EC" id="2.5.1.17"/>
    </reaction>
</comment>
<dbReference type="PANTHER" id="PTHR12213:SF0">
    <property type="entry name" value="CORRINOID ADENOSYLTRANSFERASE MMAB"/>
    <property type="match status" value="1"/>
</dbReference>
<evidence type="ECO:0000259" key="15">
    <source>
        <dbReference type="Pfam" id="PF01923"/>
    </source>
</evidence>
<dbReference type="InterPro" id="IPR016030">
    <property type="entry name" value="CblAdoTrfase-like"/>
</dbReference>
<evidence type="ECO:0000256" key="8">
    <source>
        <dbReference type="ARBA" id="ARBA00022840"/>
    </source>
</evidence>
<comment type="catalytic activity">
    <reaction evidence="12 14">
        <text>2 cob(II)yrinate a,c diamide + reduced [electron-transfer flavoprotein] + 2 ATP = 2 adenosylcob(III)yrinate a,c-diamide + 2 triphosphate + oxidized [electron-transfer flavoprotein] + 3 H(+)</text>
        <dbReference type="Rhea" id="RHEA:11528"/>
        <dbReference type="Rhea" id="RHEA-COMP:10685"/>
        <dbReference type="Rhea" id="RHEA-COMP:10686"/>
        <dbReference type="ChEBI" id="CHEBI:15378"/>
        <dbReference type="ChEBI" id="CHEBI:18036"/>
        <dbReference type="ChEBI" id="CHEBI:30616"/>
        <dbReference type="ChEBI" id="CHEBI:57692"/>
        <dbReference type="ChEBI" id="CHEBI:58307"/>
        <dbReference type="ChEBI" id="CHEBI:58503"/>
        <dbReference type="ChEBI" id="CHEBI:58537"/>
        <dbReference type="EC" id="2.5.1.17"/>
    </reaction>
</comment>
<evidence type="ECO:0000256" key="3">
    <source>
        <dbReference type="ARBA" id="ARBA00012454"/>
    </source>
</evidence>
<keyword evidence="7 14" id="KW-0547">Nucleotide-binding</keyword>
<dbReference type="InterPro" id="IPR036451">
    <property type="entry name" value="CblAdoTrfase-like_sf"/>
</dbReference>
<evidence type="ECO:0000256" key="7">
    <source>
        <dbReference type="ARBA" id="ARBA00022741"/>
    </source>
</evidence>
<organism evidence="16 17">
    <name type="scientific">Kroppenstedtia sanguinis</name>
    <dbReference type="NCBI Taxonomy" id="1380684"/>
    <lineage>
        <taxon>Bacteria</taxon>
        <taxon>Bacillati</taxon>
        <taxon>Bacillota</taxon>
        <taxon>Bacilli</taxon>
        <taxon>Bacillales</taxon>
        <taxon>Thermoactinomycetaceae</taxon>
        <taxon>Kroppenstedtia</taxon>
    </lineage>
</organism>
<comment type="caution">
    <text evidence="16">The sequence shown here is derived from an EMBL/GenBank/DDBJ whole genome shotgun (WGS) entry which is preliminary data.</text>
</comment>
<dbReference type="Gene3D" id="1.20.1200.10">
    <property type="entry name" value="Cobalamin adenosyltransferase-like"/>
    <property type="match status" value="1"/>
</dbReference>
<dbReference type="EC" id="2.5.1.17" evidence="3 14"/>
<evidence type="ECO:0000313" key="16">
    <source>
        <dbReference type="EMBL" id="MFD1427878.1"/>
    </source>
</evidence>
<evidence type="ECO:0000256" key="12">
    <source>
        <dbReference type="ARBA" id="ARBA00048555"/>
    </source>
</evidence>
<keyword evidence="6 14" id="KW-0808">Transferase</keyword>
<evidence type="ECO:0000256" key="6">
    <source>
        <dbReference type="ARBA" id="ARBA00022679"/>
    </source>
</evidence>
<evidence type="ECO:0000256" key="9">
    <source>
        <dbReference type="ARBA" id="ARBA00031529"/>
    </source>
</evidence>
<evidence type="ECO:0000313" key="17">
    <source>
        <dbReference type="Proteomes" id="UP001597282"/>
    </source>
</evidence>
<evidence type="ECO:0000256" key="14">
    <source>
        <dbReference type="RuleBase" id="RU366026"/>
    </source>
</evidence>
<comment type="pathway">
    <text evidence="1 14">Cofactor biosynthesis; adenosylcobalamin biosynthesis; adenosylcobalamin from cob(II)yrinate a,c-diamide: step 2/7.</text>
</comment>
<reference evidence="17" key="1">
    <citation type="journal article" date="2019" name="Int. J. Syst. Evol. Microbiol.">
        <title>The Global Catalogue of Microorganisms (GCM) 10K type strain sequencing project: providing services to taxonomists for standard genome sequencing and annotation.</title>
        <authorList>
            <consortium name="The Broad Institute Genomics Platform"/>
            <consortium name="The Broad Institute Genome Sequencing Center for Infectious Disease"/>
            <person name="Wu L."/>
            <person name="Ma J."/>
        </authorList>
    </citation>
    <scope>NUCLEOTIDE SEQUENCE [LARGE SCALE GENOMIC DNA]</scope>
    <source>
        <strain evidence="17">S1</strain>
    </source>
</reference>
<sequence>MKLYTRTGDEGKTGVIGGRVDKDDIRVEAYGTLDEVNAFVGEAISRLDSEAYGDLIAELTEIQHELFDAGGDLAQAGRKRNYKVSGESVTRLEEWIDRYEQETPEIRRFILPGGSPAAAVLHICRVLTRRAERRVVTLTGEQETNEEVRRYLNRLSDYFFAIARVVNVRKGIGDVEYKRGGQVFK</sequence>
<dbReference type="InterPro" id="IPR029499">
    <property type="entry name" value="PduO-typ"/>
</dbReference>
<dbReference type="SUPFAM" id="SSF89028">
    <property type="entry name" value="Cobalamin adenosyltransferase-like"/>
    <property type="match status" value="1"/>
</dbReference>
<keyword evidence="17" id="KW-1185">Reference proteome</keyword>
<dbReference type="GO" id="GO:0008817">
    <property type="term" value="F:corrinoid adenosyltransferase activity"/>
    <property type="evidence" value="ECO:0007669"/>
    <property type="project" value="UniProtKB-EC"/>
</dbReference>
<dbReference type="NCBIfam" id="TIGR00636">
    <property type="entry name" value="PduO_Nterm"/>
    <property type="match status" value="1"/>
</dbReference>
<evidence type="ECO:0000256" key="2">
    <source>
        <dbReference type="ARBA" id="ARBA00007487"/>
    </source>
</evidence>
<dbReference type="PANTHER" id="PTHR12213">
    <property type="entry name" value="CORRINOID ADENOSYLTRANSFERASE"/>
    <property type="match status" value="1"/>
</dbReference>
<evidence type="ECO:0000256" key="10">
    <source>
        <dbReference type="ARBA" id="ARBA00033334"/>
    </source>
</evidence>
<evidence type="ECO:0000256" key="5">
    <source>
        <dbReference type="ARBA" id="ARBA00022573"/>
    </source>
</evidence>
<feature type="domain" description="Cobalamin adenosyltransferase-like" evidence="15">
    <location>
        <begin position="3"/>
        <end position="166"/>
    </location>
</feature>
<protein>
    <recommendedName>
        <fullName evidence="4 14">Corrinoid adenosyltransferase</fullName>
        <ecNumber evidence="3 14">2.5.1.17</ecNumber>
    </recommendedName>
    <alternativeName>
        <fullName evidence="9 14">Cob(II)alamin adenosyltransferase</fullName>
    </alternativeName>
    <alternativeName>
        <fullName evidence="11 14">Cob(II)yrinic acid a,c-diamide adenosyltransferase</fullName>
    </alternativeName>
    <alternativeName>
        <fullName evidence="10 14">Cobinamide/cobalamin adenosyltransferase</fullName>
    </alternativeName>
</protein>
<evidence type="ECO:0000256" key="11">
    <source>
        <dbReference type="ARBA" id="ARBA00033354"/>
    </source>
</evidence>
<keyword evidence="8 14" id="KW-0067">ATP-binding</keyword>
<comment type="similarity">
    <text evidence="2 14">Belongs to the Cob(I)alamin adenosyltransferase family.</text>
</comment>
<gene>
    <name evidence="16" type="ORF">ACFQ4Y_13295</name>
</gene>
<dbReference type="RefSeq" id="WP_380166255.1">
    <property type="nucleotide sequence ID" value="NZ_JBHTNU010000014.1"/>
</dbReference>
<keyword evidence="5 14" id="KW-0169">Cobalamin biosynthesis</keyword>
<evidence type="ECO:0000256" key="4">
    <source>
        <dbReference type="ARBA" id="ARBA00020963"/>
    </source>
</evidence>
<dbReference type="EMBL" id="JBHTNU010000014">
    <property type="protein sequence ID" value="MFD1427878.1"/>
    <property type="molecule type" value="Genomic_DNA"/>
</dbReference>